<sequence>MIVGTGILLPAEWLQTEWFSVLATFVAINTLIYVVLGVIKIIPKFRLRRSYTGASRRSETRSIHPDAPV</sequence>
<dbReference type="Proteomes" id="UP000033900">
    <property type="component" value="Unassembled WGS sequence"/>
</dbReference>
<organism evidence="2 3">
    <name type="scientific">Microbacterium hydrocarbonoxydans</name>
    <dbReference type="NCBI Taxonomy" id="273678"/>
    <lineage>
        <taxon>Bacteria</taxon>
        <taxon>Bacillati</taxon>
        <taxon>Actinomycetota</taxon>
        <taxon>Actinomycetes</taxon>
        <taxon>Micrococcales</taxon>
        <taxon>Microbacteriaceae</taxon>
        <taxon>Microbacterium</taxon>
    </lineage>
</organism>
<evidence type="ECO:0000256" key="1">
    <source>
        <dbReference type="SAM" id="Phobius"/>
    </source>
</evidence>
<dbReference type="RefSeq" id="WP_235281397.1">
    <property type="nucleotide sequence ID" value="NZ_JYJB01000007.1"/>
</dbReference>
<protein>
    <submittedName>
        <fullName evidence="2">Uncharacterized protein</fullName>
    </submittedName>
</protein>
<keyword evidence="1" id="KW-0812">Transmembrane</keyword>
<comment type="caution">
    <text evidence="2">The sequence shown here is derived from an EMBL/GenBank/DDBJ whole genome shotgun (WGS) entry which is preliminary data.</text>
</comment>
<accession>A0A0M2HVF8</accession>
<keyword evidence="1" id="KW-1133">Transmembrane helix</keyword>
<feature type="transmembrane region" description="Helical" evidence="1">
    <location>
        <begin position="18"/>
        <end position="39"/>
    </location>
</feature>
<keyword evidence="1" id="KW-0472">Membrane</keyword>
<dbReference type="STRING" id="273678.RS84_01203"/>
<dbReference type="EMBL" id="JYJB01000007">
    <property type="protein sequence ID" value="KJL48443.1"/>
    <property type="molecule type" value="Genomic_DNA"/>
</dbReference>
<evidence type="ECO:0000313" key="2">
    <source>
        <dbReference type="EMBL" id="KJL48443.1"/>
    </source>
</evidence>
<evidence type="ECO:0000313" key="3">
    <source>
        <dbReference type="Proteomes" id="UP000033900"/>
    </source>
</evidence>
<name>A0A0M2HVF8_9MICO</name>
<gene>
    <name evidence="2" type="ORF">RS84_01203</name>
</gene>
<reference evidence="2 3" key="1">
    <citation type="submission" date="2015-02" db="EMBL/GenBank/DDBJ databases">
        <title>Draft genome sequences of ten Microbacterium spp. with emphasis on heavy metal contaminated environments.</title>
        <authorList>
            <person name="Corretto E."/>
        </authorList>
    </citation>
    <scope>NUCLEOTIDE SEQUENCE [LARGE SCALE GENOMIC DNA]</scope>
    <source>
        <strain evidence="2 3">SA35</strain>
    </source>
</reference>
<dbReference type="AlphaFoldDB" id="A0A0M2HVF8"/>
<proteinExistence type="predicted"/>
<keyword evidence="3" id="KW-1185">Reference proteome</keyword>